<dbReference type="PRINTS" id="PR00119">
    <property type="entry name" value="CATATPASE"/>
</dbReference>
<keyword evidence="10" id="KW-0406">Ion transport</keyword>
<keyword evidence="14" id="KW-1185">Reference proteome</keyword>
<feature type="compositionally biased region" description="Low complexity" evidence="11">
    <location>
        <begin position="12"/>
        <end position="30"/>
    </location>
</feature>
<keyword evidence="5 10" id="KW-0547">Nucleotide-binding</keyword>
<dbReference type="Proteomes" id="UP001218218">
    <property type="component" value="Unassembled WGS sequence"/>
</dbReference>
<comment type="similarity">
    <text evidence="3 10">Belongs to the cation transport ATPase (P-type) (TC 3.A.3) family. Type IIIA subfamily.</text>
</comment>
<keyword evidence="7 10" id="KW-1278">Translocase</keyword>
<feature type="transmembrane region" description="Helical" evidence="10">
    <location>
        <begin position="851"/>
        <end position="872"/>
    </location>
</feature>
<dbReference type="InterPro" id="IPR006534">
    <property type="entry name" value="P-type_ATPase_IIIA"/>
</dbReference>
<evidence type="ECO:0000256" key="11">
    <source>
        <dbReference type="SAM" id="MobiDB-lite"/>
    </source>
</evidence>
<comment type="subcellular location">
    <subcellularLocation>
        <location evidence="10">Cell membrane</location>
        <topology evidence="10">Multi-pass membrane protein</topology>
    </subcellularLocation>
    <subcellularLocation>
        <location evidence="2">Membrane</location>
        <topology evidence="2">Multi-pass membrane protein</topology>
    </subcellularLocation>
</comment>
<dbReference type="Pfam" id="PF00702">
    <property type="entry name" value="Hydrolase"/>
    <property type="match status" value="1"/>
</dbReference>
<dbReference type="InterPro" id="IPR018303">
    <property type="entry name" value="ATPase_P-typ_P_site"/>
</dbReference>
<dbReference type="Gene3D" id="1.20.1110.10">
    <property type="entry name" value="Calcium-transporting ATPase, transmembrane domain"/>
    <property type="match status" value="1"/>
</dbReference>
<evidence type="ECO:0000256" key="3">
    <source>
        <dbReference type="ARBA" id="ARBA00008804"/>
    </source>
</evidence>
<dbReference type="SFLD" id="SFLDS00003">
    <property type="entry name" value="Haloacid_Dehalogenase"/>
    <property type="match status" value="1"/>
</dbReference>
<dbReference type="SUPFAM" id="SSF81653">
    <property type="entry name" value="Calcium ATPase, transduction domain A"/>
    <property type="match status" value="1"/>
</dbReference>
<dbReference type="FunFam" id="3.40.50.1000:FF:000268">
    <property type="entry name" value="ATPase 4 plasma membrane-type"/>
    <property type="match status" value="1"/>
</dbReference>
<dbReference type="CDD" id="cd02076">
    <property type="entry name" value="P-type_ATPase_H"/>
    <property type="match status" value="1"/>
</dbReference>
<dbReference type="FunFam" id="2.70.150.10:FF:000004">
    <property type="entry name" value="Plasma membrane ATPase"/>
    <property type="match status" value="1"/>
</dbReference>
<feature type="transmembrane region" description="Helical" evidence="10">
    <location>
        <begin position="735"/>
        <end position="754"/>
    </location>
</feature>
<keyword evidence="10" id="KW-0375">Hydrogen ion transport</keyword>
<dbReference type="FunFam" id="3.40.1110.10:FF:000005">
    <property type="entry name" value="Plasma membrane ATPase"/>
    <property type="match status" value="1"/>
</dbReference>
<comment type="function">
    <text evidence="1">The plasma membrane ATPase of plants and fungi is a hydrogen ion pump. The proton gradient it generates drives the active transport of nutrients by H(+)-symport. The resulting external acidification and/or internal alkinization may mediate growth responses.</text>
</comment>
<evidence type="ECO:0000256" key="2">
    <source>
        <dbReference type="ARBA" id="ARBA00004141"/>
    </source>
</evidence>
<comment type="caution">
    <text evidence="13">The sequence shown here is derived from an EMBL/GenBank/DDBJ whole genome shotgun (WGS) entry which is preliminary data.</text>
</comment>
<evidence type="ECO:0000256" key="4">
    <source>
        <dbReference type="ARBA" id="ARBA00022692"/>
    </source>
</evidence>
<dbReference type="Gene3D" id="2.70.150.10">
    <property type="entry name" value="Calcium-transporting ATPase, cytoplasmic transduction domain A"/>
    <property type="match status" value="1"/>
</dbReference>
<feature type="transmembrane region" description="Helical" evidence="10">
    <location>
        <begin position="156"/>
        <end position="172"/>
    </location>
</feature>
<feature type="compositionally biased region" description="Basic and acidic residues" evidence="11">
    <location>
        <begin position="31"/>
        <end position="46"/>
    </location>
</feature>
<evidence type="ECO:0000313" key="13">
    <source>
        <dbReference type="EMBL" id="KAJ7342492.1"/>
    </source>
</evidence>
<evidence type="ECO:0000256" key="8">
    <source>
        <dbReference type="ARBA" id="ARBA00022989"/>
    </source>
</evidence>
<accession>A0AAD6ZWU9</accession>
<feature type="transmembrane region" description="Helical" evidence="10">
    <location>
        <begin position="707"/>
        <end position="729"/>
    </location>
</feature>
<dbReference type="Gene3D" id="3.40.1110.10">
    <property type="entry name" value="Calcium-transporting ATPase, cytoplasmic domain N"/>
    <property type="match status" value="1"/>
</dbReference>
<keyword evidence="4 10" id="KW-0812">Transmembrane</keyword>
<feature type="transmembrane region" description="Helical" evidence="10">
    <location>
        <begin position="775"/>
        <end position="799"/>
    </location>
</feature>
<dbReference type="Pfam" id="PF00122">
    <property type="entry name" value="E1-E2_ATPase"/>
    <property type="match status" value="1"/>
</dbReference>
<evidence type="ECO:0000256" key="7">
    <source>
        <dbReference type="ARBA" id="ARBA00022967"/>
    </source>
</evidence>
<dbReference type="SFLD" id="SFLDF00027">
    <property type="entry name" value="p-type_atpase"/>
    <property type="match status" value="1"/>
</dbReference>
<keyword evidence="6 10" id="KW-0067">ATP-binding</keyword>
<dbReference type="GO" id="GO:0008553">
    <property type="term" value="F:P-type proton-exporting transporter activity"/>
    <property type="evidence" value="ECO:0007669"/>
    <property type="project" value="UniProtKB-UniRule"/>
</dbReference>
<dbReference type="NCBIfam" id="TIGR01494">
    <property type="entry name" value="ATPase_P-type"/>
    <property type="match status" value="2"/>
</dbReference>
<dbReference type="InterPro" id="IPR004014">
    <property type="entry name" value="ATPase_P-typ_cation-transptr_N"/>
</dbReference>
<dbReference type="InterPro" id="IPR044492">
    <property type="entry name" value="P_typ_ATPase_HD_dom"/>
</dbReference>
<feature type="region of interest" description="Disordered" evidence="11">
    <location>
        <begin position="1"/>
        <end position="46"/>
    </location>
</feature>
<dbReference type="Gene3D" id="3.40.50.1000">
    <property type="entry name" value="HAD superfamily/HAD-like"/>
    <property type="match status" value="1"/>
</dbReference>
<dbReference type="SUPFAM" id="SSF81665">
    <property type="entry name" value="Calcium ATPase, transmembrane domain M"/>
    <property type="match status" value="1"/>
</dbReference>
<keyword evidence="10" id="KW-0460">Magnesium</keyword>
<keyword evidence="10" id="KW-0813">Transport</keyword>
<dbReference type="EC" id="7.1.2.1" evidence="10"/>
<feature type="domain" description="Cation-transporting P-type ATPase N-terminal" evidence="12">
    <location>
        <begin position="73"/>
        <end position="145"/>
    </location>
</feature>
<feature type="transmembrane region" description="Helical" evidence="10">
    <location>
        <begin position="884"/>
        <end position="904"/>
    </location>
</feature>
<dbReference type="InterPro" id="IPR059000">
    <property type="entry name" value="ATPase_P-type_domA"/>
</dbReference>
<dbReference type="EMBL" id="JARIHO010000025">
    <property type="protein sequence ID" value="KAJ7342492.1"/>
    <property type="molecule type" value="Genomic_DNA"/>
</dbReference>
<organism evidence="13 14">
    <name type="scientific">Mycena albidolilacea</name>
    <dbReference type="NCBI Taxonomy" id="1033008"/>
    <lineage>
        <taxon>Eukaryota</taxon>
        <taxon>Fungi</taxon>
        <taxon>Dikarya</taxon>
        <taxon>Basidiomycota</taxon>
        <taxon>Agaricomycotina</taxon>
        <taxon>Agaricomycetes</taxon>
        <taxon>Agaricomycetidae</taxon>
        <taxon>Agaricales</taxon>
        <taxon>Marasmiineae</taxon>
        <taxon>Mycenaceae</taxon>
        <taxon>Mycena</taxon>
    </lineage>
</organism>
<proteinExistence type="inferred from homology"/>
<dbReference type="GO" id="GO:0016887">
    <property type="term" value="F:ATP hydrolysis activity"/>
    <property type="evidence" value="ECO:0007669"/>
    <property type="project" value="InterPro"/>
</dbReference>
<dbReference type="AlphaFoldDB" id="A0AAD6ZWU9"/>
<dbReference type="PRINTS" id="PR00120">
    <property type="entry name" value="HATPASE"/>
</dbReference>
<dbReference type="Pfam" id="PF00690">
    <property type="entry name" value="Cation_ATPase_N"/>
    <property type="match status" value="1"/>
</dbReference>
<evidence type="ECO:0000256" key="6">
    <source>
        <dbReference type="ARBA" id="ARBA00022840"/>
    </source>
</evidence>
<evidence type="ECO:0000256" key="1">
    <source>
        <dbReference type="ARBA" id="ARBA00003417"/>
    </source>
</evidence>
<dbReference type="InterPro" id="IPR036412">
    <property type="entry name" value="HAD-like_sf"/>
</dbReference>
<feature type="transmembrane region" description="Helical" evidence="10">
    <location>
        <begin position="304"/>
        <end position="326"/>
    </location>
</feature>
<dbReference type="InterPro" id="IPR023214">
    <property type="entry name" value="HAD_sf"/>
</dbReference>
<gene>
    <name evidence="13" type="ORF">DFH08DRAFT_703735</name>
</gene>
<dbReference type="PANTHER" id="PTHR42861">
    <property type="entry name" value="CALCIUM-TRANSPORTING ATPASE"/>
    <property type="match status" value="1"/>
</dbReference>
<name>A0AAD6ZWU9_9AGAR</name>
<dbReference type="InterPro" id="IPR023299">
    <property type="entry name" value="ATPase_P-typ_cyto_dom_N"/>
</dbReference>
<evidence type="ECO:0000259" key="12">
    <source>
        <dbReference type="SMART" id="SM00831"/>
    </source>
</evidence>
<feature type="transmembrane region" description="Helical" evidence="10">
    <location>
        <begin position="124"/>
        <end position="144"/>
    </location>
</feature>
<dbReference type="GO" id="GO:0005886">
    <property type="term" value="C:plasma membrane"/>
    <property type="evidence" value="ECO:0007669"/>
    <property type="project" value="UniProtKB-SubCell"/>
</dbReference>
<feature type="transmembrane region" description="Helical" evidence="10">
    <location>
        <begin position="338"/>
        <end position="360"/>
    </location>
</feature>
<evidence type="ECO:0000313" key="14">
    <source>
        <dbReference type="Proteomes" id="UP001218218"/>
    </source>
</evidence>
<dbReference type="NCBIfam" id="TIGR01647">
    <property type="entry name" value="ATPase-IIIA_H"/>
    <property type="match status" value="1"/>
</dbReference>
<feature type="transmembrane region" description="Helical" evidence="10">
    <location>
        <begin position="819"/>
        <end position="839"/>
    </location>
</feature>
<evidence type="ECO:0000256" key="9">
    <source>
        <dbReference type="ARBA" id="ARBA00023136"/>
    </source>
</evidence>
<dbReference type="GO" id="GO:0120029">
    <property type="term" value="P:proton export across plasma membrane"/>
    <property type="evidence" value="ECO:0007669"/>
    <property type="project" value="UniProtKB-UniRule"/>
</dbReference>
<dbReference type="GO" id="GO:0005524">
    <property type="term" value="F:ATP binding"/>
    <property type="evidence" value="ECO:0007669"/>
    <property type="project" value="UniProtKB-UniRule"/>
</dbReference>
<keyword evidence="9 10" id="KW-0472">Membrane</keyword>
<protein>
    <recommendedName>
        <fullName evidence="10">Plasma membrane ATPase</fullName>
        <ecNumber evidence="10">7.1.2.1</ecNumber>
    </recommendedName>
</protein>
<dbReference type="PROSITE" id="PS00154">
    <property type="entry name" value="ATPASE_E1_E2"/>
    <property type="match status" value="1"/>
</dbReference>
<dbReference type="InterPro" id="IPR008250">
    <property type="entry name" value="ATPase_P-typ_transduc_dom_A_sf"/>
</dbReference>
<dbReference type="SMART" id="SM00831">
    <property type="entry name" value="Cation_ATPase_N"/>
    <property type="match status" value="1"/>
</dbReference>
<dbReference type="SUPFAM" id="SSF56784">
    <property type="entry name" value="HAD-like"/>
    <property type="match status" value="1"/>
</dbReference>
<keyword evidence="8 10" id="KW-1133">Transmembrane helix</keyword>
<reference evidence="13" key="1">
    <citation type="submission" date="2023-03" db="EMBL/GenBank/DDBJ databases">
        <title>Massive genome expansion in bonnet fungi (Mycena s.s.) driven by repeated elements and novel gene families across ecological guilds.</title>
        <authorList>
            <consortium name="Lawrence Berkeley National Laboratory"/>
            <person name="Harder C.B."/>
            <person name="Miyauchi S."/>
            <person name="Viragh M."/>
            <person name="Kuo A."/>
            <person name="Thoen E."/>
            <person name="Andreopoulos B."/>
            <person name="Lu D."/>
            <person name="Skrede I."/>
            <person name="Drula E."/>
            <person name="Henrissat B."/>
            <person name="Morin E."/>
            <person name="Kohler A."/>
            <person name="Barry K."/>
            <person name="LaButti K."/>
            <person name="Morin E."/>
            <person name="Salamov A."/>
            <person name="Lipzen A."/>
            <person name="Mereny Z."/>
            <person name="Hegedus B."/>
            <person name="Baldrian P."/>
            <person name="Stursova M."/>
            <person name="Weitz H."/>
            <person name="Taylor A."/>
            <person name="Grigoriev I.V."/>
            <person name="Nagy L.G."/>
            <person name="Martin F."/>
            <person name="Kauserud H."/>
        </authorList>
    </citation>
    <scope>NUCLEOTIDE SEQUENCE</scope>
    <source>
        <strain evidence="13">CBHHK002</strain>
    </source>
</reference>
<evidence type="ECO:0000256" key="5">
    <source>
        <dbReference type="ARBA" id="ARBA00022741"/>
    </source>
</evidence>
<comment type="catalytic activity">
    <reaction evidence="10">
        <text>ATP + H2O + H(+)(in) = ADP + phosphate + 2 H(+)(out)</text>
        <dbReference type="Rhea" id="RHEA:20852"/>
        <dbReference type="ChEBI" id="CHEBI:15377"/>
        <dbReference type="ChEBI" id="CHEBI:15378"/>
        <dbReference type="ChEBI" id="CHEBI:30616"/>
        <dbReference type="ChEBI" id="CHEBI:43474"/>
        <dbReference type="ChEBI" id="CHEBI:456216"/>
        <dbReference type="EC" id="7.1.2.1"/>
    </reaction>
</comment>
<sequence length="1003" mass="108769">MAEENEKVAGTADVPSPAAPDAASPAPAAEAPERKKREYKEFTHDEEKATHANVDMSTIELKAEDLYDKEKVDLETIVIDDVFKLLQCDENGLSPDEAVRRLELFGPNKLESEEQNPFLQFLSFMWNPLSWVMEAAALVAIALSNGEGRAPDWQDFVGIVLLLFINSAIGFYEERGAGNAVKALMDSLAPKAKVKRSGSWSEIESADLVPGDMVSFKIGDIVPADCRLTEAINVSIDQAALTGESLPQSKKLGDQCFSGSTCKQGEAEGVVISTGANTFFGRAASLVGQDDDTTGHLQKILAQIGSFCLVAIGIFVIAEILVLYAGFKYSYRRGLDNILVLLIGGIPIAMPTVLSVTLAVGAQQLAKHKAIVTRITAIEELAGVTILCSDKTGTLTTNKLTIDRETILTYSSFSADDVILLAAYASRTENQDAIDASVVQACGDPSRARAGIKLLDFKPFNPTDKRTEITYREEATGKLKRVTKGMTGSIIELCSRNRTEELEAKLEHDVEGYATRGLRALAVAYEELDGDDFEAEGNGFELIGLLAIFDPPRSDTKQTIDDALALGVKVKMVTGDQLAIAKETGRRLGLGDHMYPAKVLKDGPAPGGKHASLDEMIMDADGFAGVFPEHKYEIVKRLQGLGHLCAMTGDGANDAPALSRANVGIAVEGATDAARGAADIVLTEPGLSTIVHAIRGSRIIFQRMRNYSIYACAVTIRIVVCFAILAFAYKFDFPPFMILIIALLNDGTIMTLSVDRVLPSNTPDSWDLAEIFSYAVAYGLYLTLSTVAFVIIILETTFFQDKFGVSLATANPVQSNDPQLHMVVYLQVAIISQALIFVTRSHGFFFMERPSTALLGAFCIAQLVSSIIAAYADWGFTKIQGISGGWIGIVWVWNIIWFVPLDWIKFAMKATVIKHLRERRLAAQAAAPTVAADGVPMTRTQSRAASIHESLYSNRVSFIKRAARKVGFGQKISMKPEELQRFSSIQAQRVGATLARNPSRTAA</sequence>
<dbReference type="InterPro" id="IPR023298">
    <property type="entry name" value="ATPase_P-typ_TM_dom_sf"/>
</dbReference>
<dbReference type="InterPro" id="IPR001757">
    <property type="entry name" value="P_typ_ATPase"/>
</dbReference>
<dbReference type="SFLD" id="SFLDG00002">
    <property type="entry name" value="C1.7:_P-type_atpase_like"/>
    <property type="match status" value="1"/>
</dbReference>
<evidence type="ECO:0000256" key="10">
    <source>
        <dbReference type="RuleBase" id="RU362083"/>
    </source>
</evidence>